<sequence length="278" mass="31415">MTSMASELGFENLALFLDCDQPSQMVDPQPSCDPAPGLGSRKRKHHDSSGEDLSQKVEIQSKKPKSDIQYSCPYRRRNPRLFNVRDFHACANRSFSNMSFVKRHVMANHQSKDFASQCVNCKVWLSKQAFDCHSMNQSCSSLPPPVFDEHDKGITQEMETKLRDRRAKTKVLTWEGLWRTIFPDNADIKTPYFKPILEHNEAEELFYRALPDPDYNAMFQLRGVASNSDALDAAPLQAQAFPPSALEPCMAGFQYPSDGLDMGLQNGLPNSKAPENHL</sequence>
<name>A0ACC1RZ14_9HYPO</name>
<accession>A0ACC1RZ14</accession>
<keyword evidence="2" id="KW-1185">Reference proteome</keyword>
<evidence type="ECO:0000313" key="2">
    <source>
        <dbReference type="Proteomes" id="UP001148629"/>
    </source>
</evidence>
<comment type="caution">
    <text evidence="1">The sequence shown here is derived from an EMBL/GenBank/DDBJ whole genome shotgun (WGS) entry which is preliminary data.</text>
</comment>
<reference evidence="1" key="1">
    <citation type="submission" date="2022-08" db="EMBL/GenBank/DDBJ databases">
        <title>Genome Sequence of Fusarium decemcellulare.</title>
        <authorList>
            <person name="Buettner E."/>
        </authorList>
    </citation>
    <scope>NUCLEOTIDE SEQUENCE</scope>
    <source>
        <strain evidence="1">Babe19</strain>
    </source>
</reference>
<gene>
    <name evidence="1" type="ORF">NM208_g10107</name>
</gene>
<protein>
    <submittedName>
        <fullName evidence="1">Uncharacterized protein</fullName>
    </submittedName>
</protein>
<dbReference type="Proteomes" id="UP001148629">
    <property type="component" value="Unassembled WGS sequence"/>
</dbReference>
<organism evidence="1 2">
    <name type="scientific">Fusarium decemcellulare</name>
    <dbReference type="NCBI Taxonomy" id="57161"/>
    <lineage>
        <taxon>Eukaryota</taxon>
        <taxon>Fungi</taxon>
        <taxon>Dikarya</taxon>
        <taxon>Ascomycota</taxon>
        <taxon>Pezizomycotina</taxon>
        <taxon>Sordariomycetes</taxon>
        <taxon>Hypocreomycetidae</taxon>
        <taxon>Hypocreales</taxon>
        <taxon>Nectriaceae</taxon>
        <taxon>Fusarium</taxon>
        <taxon>Fusarium decemcellulare species complex</taxon>
    </lineage>
</organism>
<proteinExistence type="predicted"/>
<dbReference type="EMBL" id="JANRMS010001382">
    <property type="protein sequence ID" value="KAJ3528653.1"/>
    <property type="molecule type" value="Genomic_DNA"/>
</dbReference>
<evidence type="ECO:0000313" key="1">
    <source>
        <dbReference type="EMBL" id="KAJ3528653.1"/>
    </source>
</evidence>